<dbReference type="Proteomes" id="UP001596052">
    <property type="component" value="Unassembled WGS sequence"/>
</dbReference>
<organism evidence="1 2">
    <name type="scientific">Prosthecobacter fluviatilis</name>
    <dbReference type="NCBI Taxonomy" id="445931"/>
    <lineage>
        <taxon>Bacteria</taxon>
        <taxon>Pseudomonadati</taxon>
        <taxon>Verrucomicrobiota</taxon>
        <taxon>Verrucomicrobiia</taxon>
        <taxon>Verrucomicrobiales</taxon>
        <taxon>Verrucomicrobiaceae</taxon>
        <taxon>Prosthecobacter</taxon>
    </lineage>
</organism>
<accession>A0ABW0KV93</accession>
<proteinExistence type="predicted"/>
<evidence type="ECO:0000313" key="1">
    <source>
        <dbReference type="EMBL" id="MFC5457135.1"/>
    </source>
</evidence>
<dbReference type="RefSeq" id="WP_377170102.1">
    <property type="nucleotide sequence ID" value="NZ_JBHSMQ010000008.1"/>
</dbReference>
<dbReference type="EMBL" id="JBHSMQ010000008">
    <property type="protein sequence ID" value="MFC5457135.1"/>
    <property type="molecule type" value="Genomic_DNA"/>
</dbReference>
<sequence>MKKAPWSGLGEEIDCEQEGLNMLCSMKEKVALFLLLIGVACSSLAQDALVEEITAVNVGKAHIEEVEGLARRIFKESELVLKDKAVAQRWMLLLDEAQVVEALRCLCETSARKVKISRALDAVELQESYHGIKVQTAVAELVTRTLRQNPQEIDQAKVEGKLQMVLPILKSLVQQGVELRGLLGAGSRPVLFDTSPPPSAAEVAANNARSLLPHIQKAQETLMDAVWPVYVMRLRLSREEAIARLVRSGLTRECLDGLLKTTYHE</sequence>
<gene>
    <name evidence="1" type="ORF">ACFQDI_19865</name>
</gene>
<evidence type="ECO:0000313" key="2">
    <source>
        <dbReference type="Proteomes" id="UP001596052"/>
    </source>
</evidence>
<keyword evidence="2" id="KW-1185">Reference proteome</keyword>
<comment type="caution">
    <text evidence="1">The sequence shown here is derived from an EMBL/GenBank/DDBJ whole genome shotgun (WGS) entry which is preliminary data.</text>
</comment>
<protein>
    <submittedName>
        <fullName evidence="1">Uncharacterized protein</fullName>
    </submittedName>
</protein>
<name>A0ABW0KV93_9BACT</name>
<reference evidence="2" key="1">
    <citation type="journal article" date="2019" name="Int. J. Syst. Evol. Microbiol.">
        <title>The Global Catalogue of Microorganisms (GCM) 10K type strain sequencing project: providing services to taxonomists for standard genome sequencing and annotation.</title>
        <authorList>
            <consortium name="The Broad Institute Genomics Platform"/>
            <consortium name="The Broad Institute Genome Sequencing Center for Infectious Disease"/>
            <person name="Wu L."/>
            <person name="Ma J."/>
        </authorList>
    </citation>
    <scope>NUCLEOTIDE SEQUENCE [LARGE SCALE GENOMIC DNA]</scope>
    <source>
        <strain evidence="2">CGMCC 4.1469</strain>
    </source>
</reference>